<gene>
    <name evidence="1" type="ORF">NAEGRDRAFT_61874</name>
</gene>
<dbReference type="AlphaFoldDB" id="D2UZB1"/>
<dbReference type="KEGG" id="ngr:NAEGRDRAFT_61874"/>
<accession>D2UZB1</accession>
<dbReference type="GeneID" id="8855311"/>
<dbReference type="InParanoid" id="D2UZB1"/>
<dbReference type="SUPFAM" id="SSF48576">
    <property type="entry name" value="Terpenoid synthases"/>
    <property type="match status" value="1"/>
</dbReference>
<proteinExistence type="predicted"/>
<dbReference type="Gene3D" id="1.10.600.10">
    <property type="entry name" value="Farnesyl Diphosphate Synthase"/>
    <property type="match status" value="1"/>
</dbReference>
<dbReference type="Pfam" id="PF19086">
    <property type="entry name" value="Terpene_syn_C_2"/>
    <property type="match status" value="1"/>
</dbReference>
<dbReference type="Proteomes" id="UP000006671">
    <property type="component" value="Unassembled WGS sequence"/>
</dbReference>
<evidence type="ECO:0000313" key="1">
    <source>
        <dbReference type="EMBL" id="EFC49915.1"/>
    </source>
</evidence>
<keyword evidence="2" id="KW-1185">Reference proteome</keyword>
<evidence type="ECO:0000313" key="2">
    <source>
        <dbReference type="Proteomes" id="UP000006671"/>
    </source>
</evidence>
<protein>
    <submittedName>
        <fullName evidence="1">Predicted protein</fullName>
    </submittedName>
</protein>
<name>D2UZB1_NAEGR</name>
<dbReference type="InterPro" id="IPR008949">
    <property type="entry name" value="Isoprenoid_synthase_dom_sf"/>
</dbReference>
<dbReference type="RefSeq" id="XP_002682659.1">
    <property type="nucleotide sequence ID" value="XM_002682613.1"/>
</dbReference>
<reference evidence="1 2" key="1">
    <citation type="journal article" date="2010" name="Cell">
        <title>The genome of Naegleria gruberi illuminates early eukaryotic versatility.</title>
        <authorList>
            <person name="Fritz-Laylin L.K."/>
            <person name="Prochnik S.E."/>
            <person name="Ginger M.L."/>
            <person name="Dacks J.B."/>
            <person name="Carpenter M.L."/>
            <person name="Field M.C."/>
            <person name="Kuo A."/>
            <person name="Paredez A."/>
            <person name="Chapman J."/>
            <person name="Pham J."/>
            <person name="Shu S."/>
            <person name="Neupane R."/>
            <person name="Cipriano M."/>
            <person name="Mancuso J."/>
            <person name="Tu H."/>
            <person name="Salamov A."/>
            <person name="Lindquist E."/>
            <person name="Shapiro H."/>
            <person name="Lucas S."/>
            <person name="Grigoriev I.V."/>
            <person name="Cande W.Z."/>
            <person name="Fulton C."/>
            <person name="Rokhsar D.S."/>
            <person name="Dawson S.C."/>
        </authorList>
    </citation>
    <scope>NUCLEOTIDE SEQUENCE [LARGE SCALE GENOMIC DNA]</scope>
    <source>
        <strain evidence="1 2">NEG-M</strain>
    </source>
</reference>
<organism evidence="2">
    <name type="scientific">Naegleria gruberi</name>
    <name type="common">Amoeba</name>
    <dbReference type="NCBI Taxonomy" id="5762"/>
    <lineage>
        <taxon>Eukaryota</taxon>
        <taxon>Discoba</taxon>
        <taxon>Heterolobosea</taxon>
        <taxon>Tetramitia</taxon>
        <taxon>Eutetramitia</taxon>
        <taxon>Vahlkampfiidae</taxon>
        <taxon>Naegleria</taxon>
    </lineage>
</organism>
<dbReference type="EMBL" id="GG738846">
    <property type="protein sequence ID" value="EFC49915.1"/>
    <property type="molecule type" value="Genomic_DNA"/>
</dbReference>
<dbReference type="VEuPathDB" id="AmoebaDB:NAEGRDRAFT_61874"/>
<sequence>MQTTQLTFDQSKSSILVSLDKKKSDQHCKLLLEQLVGKFQFRNNKYTFSGSYDLAQWLVLSFDSMVKEDEKFFTEIVIPIVAYISIVDDACDEKITDMSIAEMKEHCKIFRGETVHASHSALKMGQFVYNLIREERFECIRRKVLEFLVTGTNLIEKAKNNNGPITEEILANFLEERRIDSMASLFFTINNIFNKIPLEIERCDNVLIQYNHMACDTISLLNDVASIAKDTQKKLVNNYVILNKGMKENLSYSELKQLPIEAFESSVNEVLELINANLFQMQTIKSSNPSFSTQFGSIDEVMKGYCNYNLQLQYQFFLLIIS</sequence>